<name>A0A4Q1TUK6_RHILE</name>
<organism evidence="5 6">
    <name type="scientific">Rhizobium leguminosarum</name>
    <dbReference type="NCBI Taxonomy" id="384"/>
    <lineage>
        <taxon>Bacteria</taxon>
        <taxon>Pseudomonadati</taxon>
        <taxon>Pseudomonadota</taxon>
        <taxon>Alphaproteobacteria</taxon>
        <taxon>Hyphomicrobiales</taxon>
        <taxon>Rhizobiaceae</taxon>
        <taxon>Rhizobium/Agrobacterium group</taxon>
        <taxon>Rhizobium</taxon>
    </lineage>
</organism>
<dbReference type="GO" id="GO:0042597">
    <property type="term" value="C:periplasmic space"/>
    <property type="evidence" value="ECO:0007669"/>
    <property type="project" value="UniProtKB-SubCell"/>
</dbReference>
<protein>
    <recommendedName>
        <fullName evidence="4">Solute-binding protein family 3/N-terminal domain-containing protein</fullName>
    </recommendedName>
</protein>
<dbReference type="InterPro" id="IPR001638">
    <property type="entry name" value="Solute-binding_3/MltF_N"/>
</dbReference>
<comment type="subcellular location">
    <subcellularLocation>
        <location evidence="1">Periplasm</location>
    </subcellularLocation>
</comment>
<evidence type="ECO:0000313" key="5">
    <source>
        <dbReference type="EMBL" id="RXT22494.1"/>
    </source>
</evidence>
<evidence type="ECO:0000259" key="4">
    <source>
        <dbReference type="Pfam" id="PF00497"/>
    </source>
</evidence>
<keyword evidence="3" id="KW-1133">Transmembrane helix</keyword>
<feature type="transmembrane region" description="Helical" evidence="3">
    <location>
        <begin position="39"/>
        <end position="59"/>
    </location>
</feature>
<evidence type="ECO:0000256" key="2">
    <source>
        <dbReference type="ARBA" id="ARBA00022729"/>
    </source>
</evidence>
<keyword evidence="2" id="KW-0732">Signal</keyword>
<accession>A0A4Q1TUK6</accession>
<keyword evidence="3" id="KW-0472">Membrane</keyword>
<reference evidence="5 6" key="1">
    <citation type="submission" date="2017-03" db="EMBL/GenBank/DDBJ databases">
        <authorList>
            <person name="Safronova V.I."/>
            <person name="Sazanova A.L."/>
            <person name="Chirak E.R."/>
        </authorList>
    </citation>
    <scope>NUCLEOTIDE SEQUENCE [LARGE SCALE GENOMIC DNA]</scope>
    <source>
        <strain evidence="5 6">Tri-43</strain>
    </source>
</reference>
<dbReference type="Proteomes" id="UP000290767">
    <property type="component" value="Unassembled WGS sequence"/>
</dbReference>
<evidence type="ECO:0000256" key="1">
    <source>
        <dbReference type="ARBA" id="ARBA00004418"/>
    </source>
</evidence>
<feature type="domain" description="Solute-binding protein family 3/N-terminal" evidence="4">
    <location>
        <begin position="65"/>
        <end position="183"/>
    </location>
</feature>
<dbReference type="PANTHER" id="PTHR35936:SF35">
    <property type="entry name" value="L-CYSTINE-BINDING PROTEIN TCYJ"/>
    <property type="match status" value="1"/>
</dbReference>
<dbReference type="Pfam" id="PF00497">
    <property type="entry name" value="SBP_bac_3"/>
    <property type="match status" value="1"/>
</dbReference>
<keyword evidence="3" id="KW-0812">Transmembrane</keyword>
<sequence>MAISRIRCAAMVPEARVIFGTPADQIDVFQPNRGRLGMFVRFLLAGFVFLCTCAAPGLANAACELRVGWDEWPPYFTHERGNFHGLEYDLLKSTADTTGCKLDFLQVPWVRALKMLGAGELELLYGAGYAAERAEFARFSIPYRQEQFLLVTRPKAGDDADSVSLNDWIRSERAVSDPVTIGVFRGNFYGEQIEGIVRNKENNVTLVELNDNDQLIGMLGAGRIDGFIIEDGVAQTELRGSPFPFHRYAIKEQPADPLHYMFSFGVAEDVVQRFNNAIRERQSQGR</sequence>
<dbReference type="PANTHER" id="PTHR35936">
    <property type="entry name" value="MEMBRANE-BOUND LYTIC MUREIN TRANSGLYCOSYLASE F"/>
    <property type="match status" value="1"/>
</dbReference>
<evidence type="ECO:0000313" key="6">
    <source>
        <dbReference type="Proteomes" id="UP000290767"/>
    </source>
</evidence>
<dbReference type="EMBL" id="MZMU01000013">
    <property type="protein sequence ID" value="RXT22494.1"/>
    <property type="molecule type" value="Genomic_DNA"/>
</dbReference>
<comment type="caution">
    <text evidence="5">The sequence shown here is derived from an EMBL/GenBank/DDBJ whole genome shotgun (WGS) entry which is preliminary data.</text>
</comment>
<dbReference type="AlphaFoldDB" id="A0A4Q1TUK6"/>
<evidence type="ECO:0000256" key="3">
    <source>
        <dbReference type="SAM" id="Phobius"/>
    </source>
</evidence>
<dbReference type="SUPFAM" id="SSF53850">
    <property type="entry name" value="Periplasmic binding protein-like II"/>
    <property type="match status" value="1"/>
</dbReference>
<gene>
    <name evidence="5" type="ORF">B5P46_21685</name>
</gene>
<proteinExistence type="predicted"/>
<dbReference type="Gene3D" id="3.40.190.10">
    <property type="entry name" value="Periplasmic binding protein-like II"/>
    <property type="match status" value="2"/>
</dbReference>